<dbReference type="Proteomes" id="UP000775213">
    <property type="component" value="Unassembled WGS sequence"/>
</dbReference>
<accession>A0AAV7GTN9</accession>
<dbReference type="AlphaFoldDB" id="A0AAV7GTN9"/>
<reference evidence="1 2" key="1">
    <citation type="journal article" date="2021" name="Hortic Res">
        <title>Chromosome-scale assembly of the Dendrobium chrysotoxum genome enhances the understanding of orchid evolution.</title>
        <authorList>
            <person name="Zhang Y."/>
            <person name="Zhang G.Q."/>
            <person name="Zhang D."/>
            <person name="Liu X.D."/>
            <person name="Xu X.Y."/>
            <person name="Sun W.H."/>
            <person name="Yu X."/>
            <person name="Zhu X."/>
            <person name="Wang Z.W."/>
            <person name="Zhao X."/>
            <person name="Zhong W.Y."/>
            <person name="Chen H."/>
            <person name="Yin W.L."/>
            <person name="Huang T."/>
            <person name="Niu S.C."/>
            <person name="Liu Z.J."/>
        </authorList>
    </citation>
    <scope>NUCLEOTIDE SEQUENCE [LARGE SCALE GENOMIC DNA]</scope>
    <source>
        <strain evidence="1">Lindl</strain>
    </source>
</reference>
<evidence type="ECO:0000313" key="1">
    <source>
        <dbReference type="EMBL" id="KAH0460096.1"/>
    </source>
</evidence>
<keyword evidence="2" id="KW-1185">Reference proteome</keyword>
<sequence length="84" mass="9226">MSVSGYGSEEVHRLAKWNRRRQRGDILVPSMRAWISCSVSSAPTLLKPSFSSSNVMVPLLSVSIILNNSFSPPISSSDRRSAMT</sequence>
<comment type="caution">
    <text evidence="1">The sequence shown here is derived from an EMBL/GenBank/DDBJ whole genome shotgun (WGS) entry which is preliminary data.</text>
</comment>
<evidence type="ECO:0000313" key="2">
    <source>
        <dbReference type="Proteomes" id="UP000775213"/>
    </source>
</evidence>
<organism evidence="1 2">
    <name type="scientific">Dendrobium chrysotoxum</name>
    <name type="common">Orchid</name>
    <dbReference type="NCBI Taxonomy" id="161865"/>
    <lineage>
        <taxon>Eukaryota</taxon>
        <taxon>Viridiplantae</taxon>
        <taxon>Streptophyta</taxon>
        <taxon>Embryophyta</taxon>
        <taxon>Tracheophyta</taxon>
        <taxon>Spermatophyta</taxon>
        <taxon>Magnoliopsida</taxon>
        <taxon>Liliopsida</taxon>
        <taxon>Asparagales</taxon>
        <taxon>Orchidaceae</taxon>
        <taxon>Epidendroideae</taxon>
        <taxon>Malaxideae</taxon>
        <taxon>Dendrobiinae</taxon>
        <taxon>Dendrobium</taxon>
    </lineage>
</organism>
<dbReference type="EMBL" id="JAGFBR010000010">
    <property type="protein sequence ID" value="KAH0460096.1"/>
    <property type="molecule type" value="Genomic_DNA"/>
</dbReference>
<proteinExistence type="predicted"/>
<name>A0AAV7GTN9_DENCH</name>
<protein>
    <submittedName>
        <fullName evidence="1">Uncharacterized protein</fullName>
    </submittedName>
</protein>
<gene>
    <name evidence="1" type="ORF">IEQ34_010759</name>
</gene>